<dbReference type="GO" id="GO:0005829">
    <property type="term" value="C:cytosol"/>
    <property type="evidence" value="ECO:0007669"/>
    <property type="project" value="TreeGrafter"/>
</dbReference>
<dbReference type="CDD" id="cd00038">
    <property type="entry name" value="CAP_ED"/>
    <property type="match status" value="2"/>
</dbReference>
<dbReference type="PROSITE" id="PS00889">
    <property type="entry name" value="CNMP_BINDING_2"/>
    <property type="match status" value="1"/>
</dbReference>
<dbReference type="eggNOG" id="KOG1113">
    <property type="taxonomic scope" value="Eukaryota"/>
</dbReference>
<evidence type="ECO:0000313" key="3">
    <source>
        <dbReference type="Proteomes" id="UP000002729"/>
    </source>
</evidence>
<dbReference type="InParanoid" id="F0Y673"/>
<dbReference type="OMA" id="ENCYVIR"/>
<dbReference type="PANTHER" id="PTHR11635">
    <property type="entry name" value="CAMP-DEPENDENT PROTEIN KINASE REGULATORY CHAIN"/>
    <property type="match status" value="1"/>
</dbReference>
<dbReference type="RefSeq" id="XP_009035664.1">
    <property type="nucleotide sequence ID" value="XM_009037416.1"/>
</dbReference>
<sequence>LDAELERKLLDAFAPEVHEAGDVVVWQGDWGDAYYAVESGAVEILVDGSRPDRMAPITSGGGFGELALALGTRRAATARCVVRAKVWSLTRSRYRSTLGAAAHASRKGRVEFLRSVELFKILSDTALEKLAGALTEKVYAGGAVLIKEGEVGDAFYVVNVGVVEVTTKAGVGVVDDKGALVAELGEGAYFGETAILKDTPRNADVVALEPCGLLKLTRDDFVKLLGPLEDAL</sequence>
<dbReference type="InterPro" id="IPR018488">
    <property type="entry name" value="cNMP-bd_CS"/>
</dbReference>
<dbReference type="PROSITE" id="PS00888">
    <property type="entry name" value="CNMP_BINDING_1"/>
    <property type="match status" value="1"/>
</dbReference>
<dbReference type="EMBL" id="GL833125">
    <property type="protein sequence ID" value="EGB09612.1"/>
    <property type="molecule type" value="Genomic_DNA"/>
</dbReference>
<dbReference type="Proteomes" id="UP000002729">
    <property type="component" value="Unassembled WGS sequence"/>
</dbReference>
<dbReference type="Pfam" id="PF00027">
    <property type="entry name" value="cNMP_binding"/>
    <property type="match status" value="2"/>
</dbReference>
<dbReference type="GO" id="GO:0005952">
    <property type="term" value="C:cAMP-dependent protein kinase complex"/>
    <property type="evidence" value="ECO:0007669"/>
    <property type="project" value="InterPro"/>
</dbReference>
<dbReference type="GO" id="GO:0004862">
    <property type="term" value="F:cAMP-dependent protein kinase inhibitor activity"/>
    <property type="evidence" value="ECO:0007669"/>
    <property type="project" value="TreeGrafter"/>
</dbReference>
<dbReference type="InterPro" id="IPR050503">
    <property type="entry name" value="cAMP-dep_PK_reg_su-like"/>
</dbReference>
<organism evidence="3">
    <name type="scientific">Aureococcus anophagefferens</name>
    <name type="common">Harmful bloom alga</name>
    <dbReference type="NCBI Taxonomy" id="44056"/>
    <lineage>
        <taxon>Eukaryota</taxon>
        <taxon>Sar</taxon>
        <taxon>Stramenopiles</taxon>
        <taxon>Ochrophyta</taxon>
        <taxon>Pelagophyceae</taxon>
        <taxon>Pelagomonadales</taxon>
        <taxon>Pelagomonadaceae</taxon>
        <taxon>Aureococcus</taxon>
    </lineage>
</organism>
<reference evidence="2 3" key="1">
    <citation type="journal article" date="2011" name="Proc. Natl. Acad. Sci. U.S.A.">
        <title>Niche of harmful alga Aureococcus anophagefferens revealed through ecogenomics.</title>
        <authorList>
            <person name="Gobler C.J."/>
            <person name="Berry D.L."/>
            <person name="Dyhrman S.T."/>
            <person name="Wilhelm S.W."/>
            <person name="Salamov A."/>
            <person name="Lobanov A.V."/>
            <person name="Zhang Y."/>
            <person name="Collier J.L."/>
            <person name="Wurch L.L."/>
            <person name="Kustka A.B."/>
            <person name="Dill B.D."/>
            <person name="Shah M."/>
            <person name="VerBerkmoes N.C."/>
            <person name="Kuo A."/>
            <person name="Terry A."/>
            <person name="Pangilinan J."/>
            <person name="Lindquist E.A."/>
            <person name="Lucas S."/>
            <person name="Paulsen I.T."/>
            <person name="Hattenrath-Lehmann T.K."/>
            <person name="Talmage S.C."/>
            <person name="Walker E.A."/>
            <person name="Koch F."/>
            <person name="Burson A.M."/>
            <person name="Marcoval M.A."/>
            <person name="Tang Y.Z."/>
            <person name="Lecleir G.R."/>
            <person name="Coyne K.J."/>
            <person name="Berg G.M."/>
            <person name="Bertrand E.M."/>
            <person name="Saito M.A."/>
            <person name="Gladyshev V.N."/>
            <person name="Grigoriev I.V."/>
        </authorList>
    </citation>
    <scope>NUCLEOTIDE SEQUENCE [LARGE SCALE GENOMIC DNA]</scope>
    <source>
        <strain evidence="3">CCMP 1984</strain>
    </source>
</reference>
<name>F0Y673_AURAN</name>
<dbReference type="KEGG" id="aaf:AURANDRAFT_12971"/>
<dbReference type="GO" id="GO:0030552">
    <property type="term" value="F:cAMP binding"/>
    <property type="evidence" value="ECO:0007669"/>
    <property type="project" value="TreeGrafter"/>
</dbReference>
<dbReference type="Gene3D" id="2.60.120.10">
    <property type="entry name" value="Jelly Rolls"/>
    <property type="match status" value="2"/>
</dbReference>
<proteinExistence type="predicted"/>
<dbReference type="AlphaFoldDB" id="F0Y673"/>
<feature type="non-terminal residue" evidence="2">
    <location>
        <position position="232"/>
    </location>
</feature>
<gene>
    <name evidence="2" type="ORF">AURANDRAFT_12971</name>
</gene>
<keyword evidence="3" id="KW-1185">Reference proteome</keyword>
<dbReference type="SUPFAM" id="SSF51206">
    <property type="entry name" value="cAMP-binding domain-like"/>
    <property type="match status" value="2"/>
</dbReference>
<dbReference type="InterPro" id="IPR018490">
    <property type="entry name" value="cNMP-bd_dom_sf"/>
</dbReference>
<feature type="domain" description="Cyclic nucleotide-binding" evidence="1">
    <location>
        <begin position="1"/>
        <end position="115"/>
    </location>
</feature>
<evidence type="ECO:0000313" key="2">
    <source>
        <dbReference type="EMBL" id="EGB09612.1"/>
    </source>
</evidence>
<protein>
    <recommendedName>
        <fullName evidence="1">Cyclic nucleotide-binding domain-containing protein</fullName>
    </recommendedName>
</protein>
<accession>F0Y673</accession>
<evidence type="ECO:0000259" key="1">
    <source>
        <dbReference type="PROSITE" id="PS50042"/>
    </source>
</evidence>
<dbReference type="PRINTS" id="PR00103">
    <property type="entry name" value="CAMPKINASE"/>
</dbReference>
<dbReference type="PANTHER" id="PTHR11635:SF152">
    <property type="entry name" value="CAMP-DEPENDENT PROTEIN KINASE TYPE I REGULATORY SUBUNIT-RELATED"/>
    <property type="match status" value="1"/>
</dbReference>
<dbReference type="PROSITE" id="PS50042">
    <property type="entry name" value="CNMP_BINDING_3"/>
    <property type="match status" value="2"/>
</dbReference>
<feature type="domain" description="Cyclic nucleotide-binding" evidence="1">
    <location>
        <begin position="118"/>
        <end position="232"/>
    </location>
</feature>
<dbReference type="GeneID" id="20218224"/>
<dbReference type="InterPro" id="IPR014710">
    <property type="entry name" value="RmlC-like_jellyroll"/>
</dbReference>
<dbReference type="InterPro" id="IPR000595">
    <property type="entry name" value="cNMP-bd_dom"/>
</dbReference>
<dbReference type="SMART" id="SM00100">
    <property type="entry name" value="cNMP"/>
    <property type="match status" value="2"/>
</dbReference>
<dbReference type="OrthoDB" id="417078at2759"/>
<feature type="non-terminal residue" evidence="2">
    <location>
        <position position="1"/>
    </location>
</feature>
<dbReference type="GO" id="GO:0034236">
    <property type="term" value="F:protein kinase A catalytic subunit binding"/>
    <property type="evidence" value="ECO:0007669"/>
    <property type="project" value="TreeGrafter"/>
</dbReference>